<evidence type="ECO:0000256" key="2">
    <source>
        <dbReference type="ARBA" id="ARBA00022487"/>
    </source>
</evidence>
<dbReference type="GO" id="GO:0019695">
    <property type="term" value="P:choline metabolic process"/>
    <property type="evidence" value="ECO:0007669"/>
    <property type="project" value="TreeGrafter"/>
</dbReference>
<dbReference type="InterPro" id="IPR002018">
    <property type="entry name" value="CarbesteraseB"/>
</dbReference>
<feature type="active site" description="Charge relay system" evidence="5">
    <location>
        <position position="471"/>
    </location>
</feature>
<dbReference type="RefSeq" id="XP_023931635.1">
    <property type="nucleotide sequence ID" value="XM_024075867.1"/>
</dbReference>
<dbReference type="GO" id="GO:0006581">
    <property type="term" value="P:acetylcholine catabolic process"/>
    <property type="evidence" value="ECO:0007669"/>
    <property type="project" value="TreeGrafter"/>
</dbReference>
<dbReference type="AlphaFoldDB" id="A0A1S3KF66"/>
<dbReference type="PANTHER" id="PTHR43918">
    <property type="entry name" value="ACETYLCHOLINESTERASE"/>
    <property type="match status" value="1"/>
</dbReference>
<dbReference type="SUPFAM" id="SSF53474">
    <property type="entry name" value="alpha/beta-Hydrolases"/>
    <property type="match status" value="1"/>
</dbReference>
<dbReference type="GO" id="GO:0005886">
    <property type="term" value="C:plasma membrane"/>
    <property type="evidence" value="ECO:0007669"/>
    <property type="project" value="TreeGrafter"/>
</dbReference>
<keyword evidence="4" id="KW-1015">Disulfide bond</keyword>
<dbReference type="GeneID" id="106181447"/>
<evidence type="ECO:0000313" key="9">
    <source>
        <dbReference type="RefSeq" id="XP_013421277.1"/>
    </source>
</evidence>
<evidence type="ECO:0000259" key="7">
    <source>
        <dbReference type="Pfam" id="PF00135"/>
    </source>
</evidence>
<keyword evidence="2" id="KW-0719">Serine esterase</keyword>
<keyword evidence="6" id="KW-0732">Signal</keyword>
<dbReference type="RefSeq" id="XP_023931634.1">
    <property type="nucleotide sequence ID" value="XM_024075866.1"/>
</dbReference>
<feature type="chain" id="PRO_5014484752" description="Carboxylic ester hydrolase" evidence="6">
    <location>
        <begin position="22"/>
        <end position="602"/>
    </location>
</feature>
<dbReference type="CDD" id="cd00312">
    <property type="entry name" value="Esterase_lipase"/>
    <property type="match status" value="1"/>
</dbReference>
<dbReference type="PROSITE" id="PS00941">
    <property type="entry name" value="CARBOXYLESTERASE_B_2"/>
    <property type="match status" value="1"/>
</dbReference>
<evidence type="ECO:0000313" key="13">
    <source>
        <dbReference type="RefSeq" id="XP_023931635.1"/>
    </source>
</evidence>
<dbReference type="FunFam" id="3.40.50.1820:FF:000029">
    <property type="entry name" value="Acetylcholinesterase"/>
    <property type="match status" value="1"/>
</dbReference>
<gene>
    <name evidence="9 10 11 12 13" type="primary">LOC106181447</name>
</gene>
<dbReference type="InterPro" id="IPR019819">
    <property type="entry name" value="Carboxylesterase_B_CS"/>
</dbReference>
<organism evidence="8 10">
    <name type="scientific">Lingula anatina</name>
    <name type="common">Brachiopod</name>
    <name type="synonym">Lingula unguis</name>
    <dbReference type="NCBI Taxonomy" id="7574"/>
    <lineage>
        <taxon>Eukaryota</taxon>
        <taxon>Metazoa</taxon>
        <taxon>Spiralia</taxon>
        <taxon>Lophotrochozoa</taxon>
        <taxon>Brachiopoda</taxon>
        <taxon>Linguliformea</taxon>
        <taxon>Lingulata</taxon>
        <taxon>Lingulida</taxon>
        <taxon>Linguloidea</taxon>
        <taxon>Lingulidae</taxon>
        <taxon>Lingula</taxon>
    </lineage>
</organism>
<evidence type="ECO:0000256" key="4">
    <source>
        <dbReference type="ARBA" id="ARBA00023157"/>
    </source>
</evidence>
<dbReference type="Proteomes" id="UP000085678">
    <property type="component" value="Unplaced"/>
</dbReference>
<dbReference type="PROSITE" id="PS00122">
    <property type="entry name" value="CARBOXYLESTERASE_B_1"/>
    <property type="match status" value="1"/>
</dbReference>
<dbReference type="PANTHER" id="PTHR43918:SF12">
    <property type="entry name" value="ACETYLCHOLINESTERASE 1"/>
    <property type="match status" value="1"/>
</dbReference>
<evidence type="ECO:0000256" key="1">
    <source>
        <dbReference type="ARBA" id="ARBA00005964"/>
    </source>
</evidence>
<evidence type="ECO:0000313" key="8">
    <source>
        <dbReference type="Proteomes" id="UP000085678"/>
    </source>
</evidence>
<dbReference type="OMA" id="INEPPME"/>
<evidence type="ECO:0000313" key="11">
    <source>
        <dbReference type="RefSeq" id="XP_013421279.1"/>
    </source>
</evidence>
<dbReference type="RefSeq" id="XP_013421277.1">
    <property type="nucleotide sequence ID" value="XM_013565823.1"/>
</dbReference>
<dbReference type="GO" id="GO:0005615">
    <property type="term" value="C:extracellular space"/>
    <property type="evidence" value="ECO:0007669"/>
    <property type="project" value="TreeGrafter"/>
</dbReference>
<feature type="active site" description="Acyl-ester intermediate" evidence="5">
    <location>
        <position position="230"/>
    </location>
</feature>
<dbReference type="OrthoDB" id="9000293at2759"/>
<accession>A0A1S3KF66</accession>
<dbReference type="InterPro" id="IPR029058">
    <property type="entry name" value="AB_hydrolase_fold"/>
</dbReference>
<evidence type="ECO:0000256" key="6">
    <source>
        <dbReference type="RuleBase" id="RU361235"/>
    </source>
</evidence>
<feature type="signal peptide" evidence="6">
    <location>
        <begin position="1"/>
        <end position="21"/>
    </location>
</feature>
<reference evidence="9 10" key="1">
    <citation type="submission" date="2025-04" db="UniProtKB">
        <authorList>
            <consortium name="RefSeq"/>
        </authorList>
    </citation>
    <scope>IDENTIFICATION</scope>
    <source>
        <tissue evidence="9 10">Gonads</tissue>
    </source>
</reference>
<dbReference type="EC" id="3.1.1.-" evidence="6"/>
<dbReference type="InterPro" id="IPR019826">
    <property type="entry name" value="Carboxylesterase_B_AS"/>
</dbReference>
<keyword evidence="3 6" id="KW-0378">Hydrolase</keyword>
<evidence type="ECO:0000256" key="3">
    <source>
        <dbReference type="ARBA" id="ARBA00022801"/>
    </source>
</evidence>
<proteinExistence type="inferred from homology"/>
<evidence type="ECO:0000313" key="10">
    <source>
        <dbReference type="RefSeq" id="XP_013421278.1"/>
    </source>
</evidence>
<evidence type="ECO:0000256" key="5">
    <source>
        <dbReference type="PIRSR" id="PIRSR600997-1"/>
    </source>
</evidence>
<dbReference type="Gene3D" id="3.40.50.1820">
    <property type="entry name" value="alpha/beta hydrolase"/>
    <property type="match status" value="1"/>
</dbReference>
<sequence>MHTPWLSLITLWLVMPNALRSQSVPYDVGQTEIILPIDASTSVKGTRSSVLGDSVDSFLGIPFAQPPVGDMRYKRPVPYTGPSWTGEFDATRQPNSCPQTLDNEFGRHPGVEMWNANTKLDEDCLYLNIWVPFPKSSEKFAVMIWIYGGSFMTGTSTLAVYDGRTLAAKTKVIVVSLQYRLGPLGFAYLGTDDIPGNVGLLDQQAAIQWVYNNIEHFGGDKDRITLFGESAGSVSVSYHMLSQKSWPYFNRAILQSGSASATWAYQSPDVAKRKTIKFAEIVGCKTKGVTLEAISKCLISKDKTDIVNHQWDLVNMYFDVPMAPTLDGYFINEPPMESIKKKKIKNADLLAGGNRDEGMYFLLYGLPKYFNLKNENPLNREEFLRVLDRVAPTNVTLVHEAVVFQYEKSVAQHSSNKYRDILDDIAGDTNFVCPTVDFVQAAYRDEKQTFMYHFKHRSNNNPWPEWMGVLHGYEIEFVFGDPLNKSLNYTAEDLDISRRMMVYWSNFAKSGNPNRGESVSKEWPRYTPSKREYFVLDTTPGRTEYGLRHRYCSFWKELVPEMYSYAERVRGVCGISGGVFHSSSDYLLMMTAIACVLLYGFR</sequence>
<dbReference type="ESTHER" id="linun-a0a1s3kf66">
    <property type="family name" value="ACHE"/>
</dbReference>
<keyword evidence="8" id="KW-1185">Reference proteome</keyword>
<protein>
    <recommendedName>
        <fullName evidence="6">Carboxylic ester hydrolase</fullName>
        <ecNumber evidence="6">3.1.1.-</ecNumber>
    </recommendedName>
</protein>
<comment type="similarity">
    <text evidence="1 6">Belongs to the type-B carboxylesterase/lipase family.</text>
</comment>
<dbReference type="Pfam" id="PF00135">
    <property type="entry name" value="COesterase"/>
    <property type="match status" value="1"/>
</dbReference>
<name>A0A1S3KF66_LINAN</name>
<dbReference type="KEGG" id="lak:106181447"/>
<dbReference type="PRINTS" id="PR00878">
    <property type="entry name" value="CHOLNESTRASE"/>
</dbReference>
<dbReference type="InterPro" id="IPR050654">
    <property type="entry name" value="AChE-related_enzymes"/>
</dbReference>
<evidence type="ECO:0000313" key="12">
    <source>
        <dbReference type="RefSeq" id="XP_023931634.1"/>
    </source>
</evidence>
<dbReference type="GO" id="GO:0003990">
    <property type="term" value="F:acetylcholinesterase activity"/>
    <property type="evidence" value="ECO:0007669"/>
    <property type="project" value="TreeGrafter"/>
</dbReference>
<feature type="domain" description="Carboxylesterase type B" evidence="7">
    <location>
        <begin position="42"/>
        <end position="555"/>
    </location>
</feature>
<dbReference type="InterPro" id="IPR000997">
    <property type="entry name" value="Cholinesterase"/>
</dbReference>
<dbReference type="RefSeq" id="XP_013421278.1">
    <property type="nucleotide sequence ID" value="XM_013565824.1"/>
</dbReference>
<dbReference type="RefSeq" id="XP_013421279.1">
    <property type="nucleotide sequence ID" value="XM_013565825.1"/>
</dbReference>
<feature type="active site" description="Charge relay system" evidence="5">
    <location>
        <position position="357"/>
    </location>
</feature>